<dbReference type="AlphaFoldDB" id="A0A8H4U276"/>
<feature type="compositionally biased region" description="Polar residues" evidence="1">
    <location>
        <begin position="23"/>
        <end position="45"/>
    </location>
</feature>
<comment type="caution">
    <text evidence="2">The sequence shown here is derived from an EMBL/GenBank/DDBJ whole genome shotgun (WGS) entry which is preliminary data.</text>
</comment>
<dbReference type="EMBL" id="JABEXW010000202">
    <property type="protein sequence ID" value="KAF4968307.1"/>
    <property type="molecule type" value="Genomic_DNA"/>
</dbReference>
<feature type="region of interest" description="Disordered" evidence="1">
    <location>
        <begin position="1"/>
        <end position="52"/>
    </location>
</feature>
<gene>
    <name evidence="2" type="ORF">FSARC_4252</name>
</gene>
<feature type="compositionally biased region" description="Basic residues" evidence="1">
    <location>
        <begin position="1"/>
        <end position="12"/>
    </location>
</feature>
<name>A0A8H4U276_9HYPO</name>
<accession>A0A8H4U276</accession>
<proteinExistence type="predicted"/>
<evidence type="ECO:0000256" key="1">
    <source>
        <dbReference type="SAM" id="MobiDB-lite"/>
    </source>
</evidence>
<evidence type="ECO:0000313" key="2">
    <source>
        <dbReference type="EMBL" id="KAF4968307.1"/>
    </source>
</evidence>
<keyword evidence="3" id="KW-1185">Reference proteome</keyword>
<protein>
    <submittedName>
        <fullName evidence="2">Uncharacterized protein</fullName>
    </submittedName>
</protein>
<reference evidence="2" key="2">
    <citation type="submission" date="2020-05" db="EMBL/GenBank/DDBJ databases">
        <authorList>
            <person name="Kim H.-S."/>
            <person name="Proctor R.H."/>
            <person name="Brown D.W."/>
        </authorList>
    </citation>
    <scope>NUCLEOTIDE SEQUENCE</scope>
    <source>
        <strain evidence="2">NRRL 20472</strain>
    </source>
</reference>
<organism evidence="2 3">
    <name type="scientific">Fusarium sarcochroum</name>
    <dbReference type="NCBI Taxonomy" id="1208366"/>
    <lineage>
        <taxon>Eukaryota</taxon>
        <taxon>Fungi</taxon>
        <taxon>Dikarya</taxon>
        <taxon>Ascomycota</taxon>
        <taxon>Pezizomycotina</taxon>
        <taxon>Sordariomycetes</taxon>
        <taxon>Hypocreomycetidae</taxon>
        <taxon>Hypocreales</taxon>
        <taxon>Nectriaceae</taxon>
        <taxon>Fusarium</taxon>
        <taxon>Fusarium lateritium species complex</taxon>
    </lineage>
</organism>
<evidence type="ECO:0000313" key="3">
    <source>
        <dbReference type="Proteomes" id="UP000622797"/>
    </source>
</evidence>
<sequence length="207" mass="23214">MKHKYSLGRSHRTSLQLRPPLNCHSSNASSTADQENAGTPGQVDNSEADSSRDRLSCLPFELREEIMNHVIEGEPELVVIPSLHSIFNNQQGAGRIQLERRRLEDLTFGSPSLVAGSNLCLLARSQAPTFSLASSSLQHQLLLSVMASYKNRSGRYDKLKRALGTTRQEAPDLRHALTQGLSATEFDYCWLSYKQSRLTFHKHHRSD</sequence>
<reference evidence="2" key="1">
    <citation type="journal article" date="2020" name="BMC Genomics">
        <title>Correction to: Identification and distribution of gene clusters required for synthesis of sphingolipid metabolism inhibitors in diverse species of the filamentous fungus Fusarium.</title>
        <authorList>
            <person name="Kim H.S."/>
            <person name="Lohmar J.M."/>
            <person name="Busman M."/>
            <person name="Brown D.W."/>
            <person name="Naumann T.A."/>
            <person name="Divon H.H."/>
            <person name="Lysoe E."/>
            <person name="Uhlig S."/>
            <person name="Proctor R.H."/>
        </authorList>
    </citation>
    <scope>NUCLEOTIDE SEQUENCE</scope>
    <source>
        <strain evidence="2">NRRL 20472</strain>
    </source>
</reference>
<dbReference type="Proteomes" id="UP000622797">
    <property type="component" value="Unassembled WGS sequence"/>
</dbReference>